<evidence type="ECO:0000256" key="4">
    <source>
        <dbReference type="ARBA" id="ARBA00022833"/>
    </source>
</evidence>
<comment type="subcellular location">
    <subcellularLocation>
        <location evidence="6">Nucleus</location>
    </subcellularLocation>
</comment>
<protein>
    <recommendedName>
        <fullName evidence="6">Protein FAR1-RELATED SEQUENCE</fullName>
    </recommendedName>
</protein>
<organism evidence="8 9">
    <name type="scientific">Abrus precatorius</name>
    <name type="common">Indian licorice</name>
    <name type="synonym">Glycine abrus</name>
    <dbReference type="NCBI Taxonomy" id="3816"/>
    <lineage>
        <taxon>Eukaryota</taxon>
        <taxon>Viridiplantae</taxon>
        <taxon>Streptophyta</taxon>
        <taxon>Embryophyta</taxon>
        <taxon>Tracheophyta</taxon>
        <taxon>Spermatophyta</taxon>
        <taxon>Magnoliopsida</taxon>
        <taxon>eudicotyledons</taxon>
        <taxon>Gunneridae</taxon>
        <taxon>Pentapetalae</taxon>
        <taxon>rosids</taxon>
        <taxon>fabids</taxon>
        <taxon>Fabales</taxon>
        <taxon>Fabaceae</taxon>
        <taxon>Papilionoideae</taxon>
        <taxon>50 kb inversion clade</taxon>
        <taxon>NPAAA clade</taxon>
        <taxon>indigoferoid/millettioid clade</taxon>
        <taxon>Abreae</taxon>
        <taxon>Abrus</taxon>
    </lineage>
</organism>
<sequence length="520" mass="59880">MEVQKFIAEEPHKHDNENVEPVCEVTSEDDSCDSSDIVEPSVGMEFDDVEAIKSQAAYESFGDIVSFDTTYLTNKYDMPFAAFVGVNHHGQCICGKAPNGIVTDQCKAMQNAIAIVLPNTRHRCLTKDDFEEKWYSLLKKFDVEQNQWLCRLFKDQHKWVPIYLKQDFWVGLSTTQRSKSVHAFCDGYLNSKTSLQQFMKQYDNALRSKVEKEVETDFRTMNITIQCGSNSLIERQFQVEYTNAKFAEVQAEFRGKMNRATAIKFEVRTIISYNMCEDFIFGNQMKEAKFEVIFNRESKDISCQCLLFEFRGIMCKHSLSVLEIERVKQVPSKYILNRWSKNIKRRHPYIKASYDKIELKPMKERYDNLCKHFYNVAEIVANFEEASNHLHTTLHNFTSNLPTICSSLNKHSNDEDIAYNLGEECPIQMNTIHSSTCVACKGRPTTKRKVSKCEKVVRKYNKKCMKSSANLLIEESLGGTVAKQCKSNLCIQSSIKVQMNESVEVSMFEEIILGSQSSIL</sequence>
<keyword evidence="6" id="KW-0539">Nucleus</keyword>
<reference evidence="9" key="2">
    <citation type="submission" date="2025-08" db="UniProtKB">
        <authorList>
            <consortium name="RefSeq"/>
        </authorList>
    </citation>
    <scope>IDENTIFICATION</scope>
    <source>
        <tissue evidence="9">Young leaves</tissue>
    </source>
</reference>
<evidence type="ECO:0000256" key="1">
    <source>
        <dbReference type="ARBA" id="ARBA00005889"/>
    </source>
</evidence>
<dbReference type="AlphaFoldDB" id="A0A8B8M1M5"/>
<evidence type="ECO:0000256" key="2">
    <source>
        <dbReference type="ARBA" id="ARBA00022723"/>
    </source>
</evidence>
<gene>
    <name evidence="9" type="primary">LOC113870163</name>
</gene>
<evidence type="ECO:0000259" key="7">
    <source>
        <dbReference type="PROSITE" id="PS50966"/>
    </source>
</evidence>
<comment type="function">
    <text evidence="6">Putative transcription activator involved in regulating light control of development.</text>
</comment>
<keyword evidence="3 5" id="KW-0863">Zinc-finger</keyword>
<evidence type="ECO:0000313" key="8">
    <source>
        <dbReference type="Proteomes" id="UP000694853"/>
    </source>
</evidence>
<evidence type="ECO:0000313" key="9">
    <source>
        <dbReference type="RefSeq" id="XP_027362561.1"/>
    </source>
</evidence>
<dbReference type="InterPro" id="IPR018289">
    <property type="entry name" value="MULE_transposase_dom"/>
</dbReference>
<dbReference type="OrthoDB" id="747268at2759"/>
<accession>A0A8B8M1M5</accession>
<proteinExistence type="inferred from homology"/>
<dbReference type="GO" id="GO:0005634">
    <property type="term" value="C:nucleus"/>
    <property type="evidence" value="ECO:0007669"/>
    <property type="project" value="UniProtKB-SubCell"/>
</dbReference>
<feature type="domain" description="SWIM-type" evidence="7">
    <location>
        <begin position="290"/>
        <end position="326"/>
    </location>
</feature>
<keyword evidence="2 6" id="KW-0479">Metal-binding</keyword>
<dbReference type="InterPro" id="IPR007527">
    <property type="entry name" value="Znf_SWIM"/>
</dbReference>
<dbReference type="KEGG" id="aprc:113870163"/>
<dbReference type="RefSeq" id="XP_027362561.1">
    <property type="nucleotide sequence ID" value="XM_027506760.1"/>
</dbReference>
<keyword evidence="4 6" id="KW-0862">Zinc</keyword>
<dbReference type="Pfam" id="PF04434">
    <property type="entry name" value="SWIM"/>
    <property type="match status" value="1"/>
</dbReference>
<dbReference type="InterPro" id="IPR031052">
    <property type="entry name" value="FHY3/FAR1"/>
</dbReference>
<dbReference type="PANTHER" id="PTHR31669:SF283">
    <property type="entry name" value="PROTEIN FAR1-RELATED SEQUENCE"/>
    <property type="match status" value="1"/>
</dbReference>
<dbReference type="GO" id="GO:0006355">
    <property type="term" value="P:regulation of DNA-templated transcription"/>
    <property type="evidence" value="ECO:0007669"/>
    <property type="project" value="UniProtKB-UniRule"/>
</dbReference>
<evidence type="ECO:0000256" key="3">
    <source>
        <dbReference type="ARBA" id="ARBA00022771"/>
    </source>
</evidence>
<comment type="similarity">
    <text evidence="1 6">Belongs to the FHY3/FAR1 family.</text>
</comment>
<evidence type="ECO:0000256" key="5">
    <source>
        <dbReference type="PROSITE-ProRule" id="PRU00325"/>
    </source>
</evidence>
<dbReference type="GeneID" id="113870163"/>
<dbReference type="PROSITE" id="PS50966">
    <property type="entry name" value="ZF_SWIM"/>
    <property type="match status" value="1"/>
</dbReference>
<dbReference type="GO" id="GO:0008270">
    <property type="term" value="F:zinc ion binding"/>
    <property type="evidence" value="ECO:0007669"/>
    <property type="project" value="UniProtKB-UniRule"/>
</dbReference>
<dbReference type="InterPro" id="IPR006564">
    <property type="entry name" value="Znf_PMZ"/>
</dbReference>
<name>A0A8B8M1M5_ABRPR</name>
<keyword evidence="8" id="KW-1185">Reference proteome</keyword>
<dbReference type="Pfam" id="PF10551">
    <property type="entry name" value="MULE"/>
    <property type="match status" value="1"/>
</dbReference>
<dbReference type="SMART" id="SM00575">
    <property type="entry name" value="ZnF_PMZ"/>
    <property type="match status" value="1"/>
</dbReference>
<dbReference type="Proteomes" id="UP000694853">
    <property type="component" value="Unplaced"/>
</dbReference>
<evidence type="ECO:0000256" key="6">
    <source>
        <dbReference type="RuleBase" id="RU367018"/>
    </source>
</evidence>
<dbReference type="PANTHER" id="PTHR31669">
    <property type="entry name" value="PROTEIN FAR1-RELATED SEQUENCE 10-RELATED"/>
    <property type="match status" value="1"/>
</dbReference>
<reference evidence="8" key="1">
    <citation type="journal article" date="2019" name="Toxins">
        <title>Detection of Abrin-Like and Prepropulchellin-Like Toxin Genes and Transcripts Using Whole Genome Sequencing and Full-Length Transcript Sequencing of Abrus precatorius.</title>
        <authorList>
            <person name="Hovde B.T."/>
            <person name="Daligault H.E."/>
            <person name="Hanschen E.R."/>
            <person name="Kunde Y.A."/>
            <person name="Johnson M.B."/>
            <person name="Starkenburg S.R."/>
            <person name="Johnson S.L."/>
        </authorList>
    </citation>
    <scope>NUCLEOTIDE SEQUENCE [LARGE SCALE GENOMIC DNA]</scope>
</reference>